<proteinExistence type="predicted"/>
<dbReference type="AlphaFoldDB" id="A0A1M5Q932"/>
<gene>
    <name evidence="1" type="ORF">SAMN04488116_3566</name>
</gene>
<name>A0A1M5Q932_9FLAO</name>
<evidence type="ECO:0000313" key="2">
    <source>
        <dbReference type="Proteomes" id="UP000184532"/>
    </source>
</evidence>
<dbReference type="EMBL" id="FQWL01000012">
    <property type="protein sequence ID" value="SHH10654.1"/>
    <property type="molecule type" value="Genomic_DNA"/>
</dbReference>
<sequence>MMKLKKYGSWIGLLSLFFLFSFSTAHKFYLSVTNVVYSEKSDAFQITSRIFIDDLEAVLEERYGVSTALATKDEAEIADFYIEKYFRSKFAVELNGKAVDYTFLGKEYDNDVAICYLEVEQVNLPDLKSISIQNEILTDLFEEQQNIVHLKLNGNKKSFVLIKENNKGMLNL</sequence>
<dbReference type="RefSeq" id="WP_073182151.1">
    <property type="nucleotide sequence ID" value="NZ_FQWL01000012.1"/>
</dbReference>
<dbReference type="Pfam" id="PF20420">
    <property type="entry name" value="DUF6702"/>
    <property type="match status" value="1"/>
</dbReference>
<keyword evidence="2" id="KW-1185">Reference proteome</keyword>
<dbReference type="STRING" id="570519.SAMN04488116_3566"/>
<dbReference type="OrthoDB" id="5735516at2"/>
<evidence type="ECO:0008006" key="3">
    <source>
        <dbReference type="Google" id="ProtNLM"/>
    </source>
</evidence>
<dbReference type="Proteomes" id="UP000184532">
    <property type="component" value="Unassembled WGS sequence"/>
</dbReference>
<organism evidence="1 2">
    <name type="scientific">Flagellimonas flava</name>
    <dbReference type="NCBI Taxonomy" id="570519"/>
    <lineage>
        <taxon>Bacteria</taxon>
        <taxon>Pseudomonadati</taxon>
        <taxon>Bacteroidota</taxon>
        <taxon>Flavobacteriia</taxon>
        <taxon>Flavobacteriales</taxon>
        <taxon>Flavobacteriaceae</taxon>
        <taxon>Flagellimonas</taxon>
    </lineage>
</organism>
<protein>
    <recommendedName>
        <fullName evidence="3">Peptidase E</fullName>
    </recommendedName>
</protein>
<dbReference type="InterPro" id="IPR046525">
    <property type="entry name" value="DUF6702"/>
</dbReference>
<accession>A0A1M5Q932</accession>
<reference evidence="2" key="1">
    <citation type="submission" date="2016-11" db="EMBL/GenBank/DDBJ databases">
        <authorList>
            <person name="Varghese N."/>
            <person name="Submissions S."/>
        </authorList>
    </citation>
    <scope>NUCLEOTIDE SEQUENCE [LARGE SCALE GENOMIC DNA]</scope>
    <source>
        <strain evidence="2">DSM 22638</strain>
    </source>
</reference>
<evidence type="ECO:0000313" key="1">
    <source>
        <dbReference type="EMBL" id="SHH10654.1"/>
    </source>
</evidence>